<dbReference type="HOGENOM" id="CLU_574822_0_0_6"/>
<sequence>MSFRLIAVVSLLLISFSAPSYSYTKDEKASIRKAIEGKDRQVISELISEKLSDNFTVEYEPLLAYLAKSKDVDFFSYMLGYIDYNDKIIARLVISKGSNIAVRDYLLTSHLDVNYYLDGKPLVHHVFDPDTIRYLVSKGGDIKKLSDSGEPMIFSSVGLSASAVEPYLKTLNELSYPFNSESSDGRKIAHEVAKAGQLKYLMLLRELNLDLTEEDDNGFSPIFYIMTTDLGVTYRNVYFKGYRFPSSKVFSALEYAIDANAEEAVNYIMSEYDFEISDGRIVDIIKNSDVARIMIAAGVDPDLTGSRGDSLASDLIMNGKNSIVSVLYHSGYELAEKFEPDEANSESQCDDCDYKYSPEYERYKVLKNYYESADIEPELGSCGAKLNTSNFPYGEWVEEGSESDSLSLLRDGTFGMVRSFFGRTEKTTGTWKVAHCGVEVLHEDGRLTYYPIRKFTGGSFEMSFHGLDRQYVRNN</sequence>
<protein>
    <submittedName>
        <fullName evidence="2">Uncharacterized protein</fullName>
    </submittedName>
</protein>
<dbReference type="SUPFAM" id="SSF48403">
    <property type="entry name" value="Ankyrin repeat"/>
    <property type="match status" value="1"/>
</dbReference>
<feature type="signal peptide" evidence="1">
    <location>
        <begin position="1"/>
        <end position="22"/>
    </location>
</feature>
<organism evidence="2 3">
    <name type="scientific">Thalassolituus oleivorans MIL-1</name>
    <dbReference type="NCBI Taxonomy" id="1298593"/>
    <lineage>
        <taxon>Bacteria</taxon>
        <taxon>Pseudomonadati</taxon>
        <taxon>Pseudomonadota</taxon>
        <taxon>Gammaproteobacteria</taxon>
        <taxon>Oceanospirillales</taxon>
        <taxon>Oceanospirillaceae</taxon>
        <taxon>Thalassolituus</taxon>
    </lineage>
</organism>
<proteinExistence type="predicted"/>
<evidence type="ECO:0000256" key="1">
    <source>
        <dbReference type="SAM" id="SignalP"/>
    </source>
</evidence>
<name>M5DUV1_9GAMM</name>
<gene>
    <name evidence="2" type="ORF">TOL_2791</name>
</gene>
<feature type="chain" id="PRO_5004065598" evidence="1">
    <location>
        <begin position="23"/>
        <end position="475"/>
    </location>
</feature>
<dbReference type="PATRIC" id="fig|1298593.3.peg.2692"/>
<dbReference type="Gene3D" id="1.25.40.20">
    <property type="entry name" value="Ankyrin repeat-containing domain"/>
    <property type="match status" value="1"/>
</dbReference>
<dbReference type="InterPro" id="IPR036770">
    <property type="entry name" value="Ankyrin_rpt-contain_sf"/>
</dbReference>
<dbReference type="Proteomes" id="UP000011866">
    <property type="component" value="Chromosome"/>
</dbReference>
<dbReference type="RefSeq" id="WP_015487902.1">
    <property type="nucleotide sequence ID" value="NC_020888.1"/>
</dbReference>
<evidence type="ECO:0000313" key="3">
    <source>
        <dbReference type="Proteomes" id="UP000011866"/>
    </source>
</evidence>
<dbReference type="EMBL" id="HF680312">
    <property type="protein sequence ID" value="CCU73187.1"/>
    <property type="molecule type" value="Genomic_DNA"/>
</dbReference>
<dbReference type="GeneID" id="79177549"/>
<reference evidence="2 3" key="1">
    <citation type="journal article" date="2013" name="Genome Announc.">
        <title>Genome Sequence of Thalassolituus oleivorans MIL-1 (DSM 14913T).</title>
        <authorList>
            <person name="Golyshin P.N."/>
            <person name="Werner J."/>
            <person name="Chernikova T.N."/>
            <person name="Tran H."/>
            <person name="Ferrer M."/>
            <person name="Yakimov M.M."/>
            <person name="Teeling H."/>
            <person name="Golyshina O.V."/>
        </authorList>
    </citation>
    <scope>NUCLEOTIDE SEQUENCE [LARGE SCALE GENOMIC DNA]</scope>
    <source>
        <strain evidence="2 3">MIL-1</strain>
    </source>
</reference>
<evidence type="ECO:0000313" key="2">
    <source>
        <dbReference type="EMBL" id="CCU73187.1"/>
    </source>
</evidence>
<dbReference type="KEGG" id="tol:TOL_2791"/>
<keyword evidence="3" id="KW-1185">Reference proteome</keyword>
<accession>M5DUV1</accession>
<dbReference type="AlphaFoldDB" id="M5DUV1"/>
<keyword evidence="1" id="KW-0732">Signal</keyword>